<dbReference type="VEuPathDB" id="AmoebaDB:FDP41_003962"/>
<sequence>MGNLPFSKTTGEDISSPRVNRSSSSSNMKKPEDIVLEKVLANPIIKQKLGNNIQQMRMFAQQLSDPEELKESYLHTDWVQTTKLISDISNKVNEDSPPLNSSQDLIRRGSQLLQSTQSVNDMKIIGNFNSTMSNSQGEGDLNMEISKQPPIQLKDKIRIKLLVTETARNSTDRTIRQLLSPVLNSFNVLPEMGMFHTALIVGPWKLEFNDSGIVVPRKIMSQAAVLTADIDYISTVDRLEEVIDTLAKVICKWNVHMVYKQTGGDPSKHGNCQDFVDDCLAALGVKLNFEGALKNFITRLKKTGNSKLQFEMTREFIEKFKLVDLYPSLRRALENQENAKDQSGEAAEDEVPAGALVFQTHKDLDRFVWYLMQQDFEFQNHYPCEYQLLKSFDRAFWVKALTYPNMEQFHPLYEDEDIHVGAKSPSNNKQPINNEERKQKCPFGDPCASSFIYL</sequence>
<feature type="compositionally biased region" description="Low complexity" evidence="1">
    <location>
        <begin position="16"/>
        <end position="27"/>
    </location>
</feature>
<comment type="caution">
    <text evidence="2">The sequence shown here is derived from an EMBL/GenBank/DDBJ whole genome shotgun (WGS) entry which is preliminary data.</text>
</comment>
<dbReference type="RefSeq" id="XP_044562022.1">
    <property type="nucleotide sequence ID" value="XM_044707324.1"/>
</dbReference>
<name>A0A6A5BWL2_NAEFO</name>
<dbReference type="VEuPathDB" id="AmoebaDB:NF0046840"/>
<dbReference type="Proteomes" id="UP000444721">
    <property type="component" value="Unassembled WGS sequence"/>
</dbReference>
<evidence type="ECO:0000313" key="3">
    <source>
        <dbReference type="Proteomes" id="UP000444721"/>
    </source>
</evidence>
<feature type="region of interest" description="Disordered" evidence="1">
    <location>
        <begin position="420"/>
        <end position="441"/>
    </location>
</feature>
<protein>
    <submittedName>
        <fullName evidence="2">Uncharacterized protein</fullName>
    </submittedName>
</protein>
<dbReference type="OrthoDB" id="10255738at2759"/>
<evidence type="ECO:0000256" key="1">
    <source>
        <dbReference type="SAM" id="MobiDB-lite"/>
    </source>
</evidence>
<keyword evidence="3" id="KW-1185">Reference proteome</keyword>
<feature type="region of interest" description="Disordered" evidence="1">
    <location>
        <begin position="1"/>
        <end position="30"/>
    </location>
</feature>
<gene>
    <name evidence="2" type="ORF">FDP41_003962</name>
</gene>
<reference evidence="2 3" key="1">
    <citation type="journal article" date="2019" name="Sci. Rep.">
        <title>Nanopore sequencing improves the draft genome of the human pathogenic amoeba Naegleria fowleri.</title>
        <authorList>
            <person name="Liechti N."/>
            <person name="Schurch N."/>
            <person name="Bruggmann R."/>
            <person name="Wittwer M."/>
        </authorList>
    </citation>
    <scope>NUCLEOTIDE SEQUENCE [LARGE SCALE GENOMIC DNA]</scope>
    <source>
        <strain evidence="2 3">ATCC 30894</strain>
    </source>
</reference>
<proteinExistence type="predicted"/>
<organism evidence="2 3">
    <name type="scientific">Naegleria fowleri</name>
    <name type="common">Brain eating amoeba</name>
    <dbReference type="NCBI Taxonomy" id="5763"/>
    <lineage>
        <taxon>Eukaryota</taxon>
        <taxon>Discoba</taxon>
        <taxon>Heterolobosea</taxon>
        <taxon>Tetramitia</taxon>
        <taxon>Eutetramitia</taxon>
        <taxon>Vahlkampfiidae</taxon>
        <taxon>Naegleria</taxon>
    </lineage>
</organism>
<dbReference type="EMBL" id="VFQX01000035">
    <property type="protein sequence ID" value="KAF0977309.1"/>
    <property type="molecule type" value="Genomic_DNA"/>
</dbReference>
<dbReference type="AlphaFoldDB" id="A0A6A5BWL2"/>
<dbReference type="VEuPathDB" id="AmoebaDB:NfTy_063020"/>
<evidence type="ECO:0000313" key="2">
    <source>
        <dbReference type="EMBL" id="KAF0977309.1"/>
    </source>
</evidence>
<feature type="compositionally biased region" description="Polar residues" evidence="1">
    <location>
        <begin position="424"/>
        <end position="433"/>
    </location>
</feature>
<dbReference type="OMA" id="AKVICKW"/>
<accession>A0A6A5BWL2</accession>
<dbReference type="GeneID" id="68111180"/>
<feature type="compositionally biased region" description="Polar residues" evidence="1">
    <location>
        <begin position="1"/>
        <end position="13"/>
    </location>
</feature>